<name>A0A9D1KQ32_9ACTN</name>
<evidence type="ECO:0000313" key="3">
    <source>
        <dbReference type="Proteomes" id="UP000886842"/>
    </source>
</evidence>
<gene>
    <name evidence="2" type="ORF">IAA98_15730</name>
</gene>
<keyword evidence="1" id="KW-0472">Membrane</keyword>
<keyword evidence="1" id="KW-1133">Transmembrane helix</keyword>
<feature type="transmembrane region" description="Helical" evidence="1">
    <location>
        <begin position="160"/>
        <end position="185"/>
    </location>
</feature>
<feature type="transmembrane region" description="Helical" evidence="1">
    <location>
        <begin position="80"/>
        <end position="98"/>
    </location>
</feature>
<feature type="transmembrane region" description="Helical" evidence="1">
    <location>
        <begin position="6"/>
        <end position="29"/>
    </location>
</feature>
<reference evidence="2" key="1">
    <citation type="submission" date="2020-10" db="EMBL/GenBank/DDBJ databases">
        <authorList>
            <person name="Gilroy R."/>
        </authorList>
    </citation>
    <scope>NUCLEOTIDE SEQUENCE</scope>
    <source>
        <strain evidence="2">ChiGjej1B1-24693</strain>
    </source>
</reference>
<feature type="transmembrane region" description="Helical" evidence="1">
    <location>
        <begin position="41"/>
        <end position="60"/>
    </location>
</feature>
<sequence length="247" mass="25595">MDLITAGSLALLALIDSTSFGTLLVPIILLMIPGPVRVGRILAYLATVTTCYFGLGLALVSGGRALGGQLTALLDSPLLVWAQLVVGVALVVISFRIDTVRARQRTDERIARWRERATGGVDGSGSLLPLMGLALGAVAVEAASMLPYLGAIGLLASSPLPGLGVVAALLGYCVVMIAPALVLLVARVLARARVEPLLGRINDWFVRHAAGATSWIVGIVGFLVARDALARGGLLTEVLARFGVEIG</sequence>
<dbReference type="AlphaFoldDB" id="A0A9D1KQ32"/>
<comment type="caution">
    <text evidence="2">The sequence shown here is derived from an EMBL/GenBank/DDBJ whole genome shotgun (WGS) entry which is preliminary data.</text>
</comment>
<feature type="transmembrane region" description="Helical" evidence="1">
    <location>
        <begin position="205"/>
        <end position="225"/>
    </location>
</feature>
<protein>
    <submittedName>
        <fullName evidence="2">GAP family protein</fullName>
    </submittedName>
</protein>
<evidence type="ECO:0000256" key="1">
    <source>
        <dbReference type="SAM" id="Phobius"/>
    </source>
</evidence>
<accession>A0A9D1KQ32</accession>
<organism evidence="2 3">
    <name type="scientific">Candidatus Avipropionibacterium avicola</name>
    <dbReference type="NCBI Taxonomy" id="2840701"/>
    <lineage>
        <taxon>Bacteria</taxon>
        <taxon>Bacillati</taxon>
        <taxon>Actinomycetota</taxon>
        <taxon>Actinomycetes</taxon>
        <taxon>Propionibacteriales</taxon>
        <taxon>Propionibacteriaceae</taxon>
        <taxon>Propionibacteriaceae incertae sedis</taxon>
        <taxon>Candidatus Avipropionibacterium</taxon>
    </lineage>
</organism>
<feature type="transmembrane region" description="Helical" evidence="1">
    <location>
        <begin position="119"/>
        <end position="140"/>
    </location>
</feature>
<dbReference type="EMBL" id="DVLP01000452">
    <property type="protein sequence ID" value="HIT77028.1"/>
    <property type="molecule type" value="Genomic_DNA"/>
</dbReference>
<keyword evidence="1" id="KW-0812">Transmembrane</keyword>
<evidence type="ECO:0000313" key="2">
    <source>
        <dbReference type="EMBL" id="HIT77028.1"/>
    </source>
</evidence>
<dbReference type="Pfam" id="PF11139">
    <property type="entry name" value="SfLAP"/>
    <property type="match status" value="1"/>
</dbReference>
<proteinExistence type="predicted"/>
<reference evidence="2" key="2">
    <citation type="journal article" date="2021" name="PeerJ">
        <title>Extensive microbial diversity within the chicken gut microbiome revealed by metagenomics and culture.</title>
        <authorList>
            <person name="Gilroy R."/>
            <person name="Ravi A."/>
            <person name="Getino M."/>
            <person name="Pursley I."/>
            <person name="Horton D.L."/>
            <person name="Alikhan N.F."/>
            <person name="Baker D."/>
            <person name="Gharbi K."/>
            <person name="Hall N."/>
            <person name="Watson M."/>
            <person name="Adriaenssens E.M."/>
            <person name="Foster-Nyarko E."/>
            <person name="Jarju S."/>
            <person name="Secka A."/>
            <person name="Antonio M."/>
            <person name="Oren A."/>
            <person name="Chaudhuri R.R."/>
            <person name="La Ragione R."/>
            <person name="Hildebrand F."/>
            <person name="Pallen M.J."/>
        </authorList>
    </citation>
    <scope>NUCLEOTIDE SEQUENCE</scope>
    <source>
        <strain evidence="2">ChiGjej1B1-24693</strain>
    </source>
</reference>
<dbReference type="InterPro" id="IPR021315">
    <property type="entry name" value="Gap/Sap"/>
</dbReference>
<dbReference type="Proteomes" id="UP000886842">
    <property type="component" value="Unassembled WGS sequence"/>
</dbReference>